<dbReference type="GO" id="GO:0034058">
    <property type="term" value="P:endosomal vesicle fusion"/>
    <property type="evidence" value="ECO:0007669"/>
    <property type="project" value="TreeGrafter"/>
</dbReference>
<dbReference type="PROSITE" id="PS50219">
    <property type="entry name" value="CNH"/>
    <property type="match status" value="1"/>
</dbReference>
<comment type="subcellular location">
    <subcellularLocation>
        <location evidence="1">Cytoplasm</location>
    </subcellularLocation>
</comment>
<dbReference type="OrthoDB" id="5325112at2759"/>
<dbReference type="GO" id="GO:0016020">
    <property type="term" value="C:membrane"/>
    <property type="evidence" value="ECO:0007669"/>
    <property type="project" value="TreeGrafter"/>
</dbReference>
<proteinExistence type="predicted"/>
<dbReference type="GO" id="GO:0006914">
    <property type="term" value="P:autophagy"/>
    <property type="evidence" value="ECO:0007669"/>
    <property type="project" value="TreeGrafter"/>
</dbReference>
<evidence type="ECO:0000256" key="2">
    <source>
        <dbReference type="ARBA" id="ARBA00022448"/>
    </source>
</evidence>
<dbReference type="Pfam" id="PF00780">
    <property type="entry name" value="CNH"/>
    <property type="match status" value="1"/>
</dbReference>
<dbReference type="SUPFAM" id="SSF50978">
    <property type="entry name" value="WD40 repeat-like"/>
    <property type="match status" value="1"/>
</dbReference>
<evidence type="ECO:0000313" key="7">
    <source>
        <dbReference type="Proteomes" id="UP001057455"/>
    </source>
</evidence>
<keyword evidence="6" id="KW-0675">Receptor</keyword>
<keyword evidence="2" id="KW-0813">Transport</keyword>
<evidence type="ECO:0000256" key="1">
    <source>
        <dbReference type="ARBA" id="ARBA00004496"/>
    </source>
</evidence>
<feature type="domain" description="CNH" evidence="5">
    <location>
        <begin position="15"/>
        <end position="296"/>
    </location>
</feature>
<dbReference type="PANTHER" id="PTHR12894:SF27">
    <property type="entry name" value="TRANSFORMING GROWTH FACTOR-BETA RECEPTOR-ASSOCIATED PROTEIN 1"/>
    <property type="match status" value="1"/>
</dbReference>
<evidence type="ECO:0000259" key="5">
    <source>
        <dbReference type="PROSITE" id="PS50219"/>
    </source>
</evidence>
<dbReference type="Proteomes" id="UP001057455">
    <property type="component" value="Unassembled WGS sequence"/>
</dbReference>
<evidence type="ECO:0000313" key="6">
    <source>
        <dbReference type="EMBL" id="GFE53729.1"/>
    </source>
</evidence>
<organism evidence="6 7">
    <name type="scientific">Babesia ovis</name>
    <dbReference type="NCBI Taxonomy" id="5869"/>
    <lineage>
        <taxon>Eukaryota</taxon>
        <taxon>Sar</taxon>
        <taxon>Alveolata</taxon>
        <taxon>Apicomplexa</taxon>
        <taxon>Aconoidasida</taxon>
        <taxon>Piroplasmida</taxon>
        <taxon>Babesiidae</taxon>
        <taxon>Babesia</taxon>
    </lineage>
</organism>
<dbReference type="EMBL" id="BLIY01000007">
    <property type="protein sequence ID" value="GFE53729.1"/>
    <property type="molecule type" value="Genomic_DNA"/>
</dbReference>
<dbReference type="PANTHER" id="PTHR12894">
    <property type="entry name" value="CNH DOMAIN CONTAINING"/>
    <property type="match status" value="1"/>
</dbReference>
<keyword evidence="4" id="KW-0653">Protein transport</keyword>
<sequence length="983" mass="111826">MEIFGREVFLRWMESSKITAVAWCYNNLIIGNDAGELYAFQAVDLQGPVEADVYKFAKVSNQSIACICPLEPEEWILVLNENGDLYSINAFFKGPFSMLCKNVTCVVRQLGDSSSDNGDTPNGKGPLKQLNQFCLGSDNKMYIYAAEGEKLTQQRCISVDGVVLSAAWLNNTIVVGTKEAYYIMDAECTVCHELCSLQTGDLDSEVVPLTAACVDGDIMVVCQNIGIFYNTQTMALSQKNTIHWRNRLIALGCVPPFIVGITVDRIVEIYGVRDQVLYQVIDQTSAKFFHYMPYKECMISSTSNVVTILKPKSYHQCVADMVERKDIKQVLHMVEVYFATEDPMLIEEKKVAHTIAGWMRFGDVNFPLAFQHFTLGDVDIVQLLEFWNRYADLNVPESYVRNMSIPLLLRRYIPAAMEIREFVEKRFNELKDVLPANTTSVKLLEMANVSFATFLLKHFNHKTLLQKHGRNMGDFQRKLTASIEQTCLLLLAECDDPKCSLIINRTQEETFLDLDACGQHLLKMDKREVFAKLLIKQKRYKEAMDIMVKYISDKVGTAVKEEITLEIKSVCCELATCLNTLIENSQQDKDGGNMDAQPMEINEALNMYLPVLLATYPNAALEVLTNKHAILPFSTDQIIAMIDMHAPKSYCASKMSMRIKYLEDLVIKTKHGSIHENTLLAKYYISELAMHKKNSDAKDDSKRSIKTMLVELLESNNNFKMTELEAMLMKLDIVEATVLLHNKLNRHGEALRTLCQRWNKEDRLKACEAYCLCFGEIAASYDSSTKEIPFKRLFSNFDYWMERAKEWPLKLYEMYNINSSDTSIDRLLLQLLTIIVQESETDSSCIYLARDLLAKYIPSCTHKSVLNGSAIVELIPDNWDFAIFANIFMQLQLKALHEQRTTAMRRGLTRSLHSQTAKKLYKLTCVPPITIDARSTCAICQEPIKLGMSIAIPPPTQGENTQQQVSRQHVIMHEQCAKNVHDK</sequence>
<comment type="caution">
    <text evidence="6">The sequence shown here is derived from an EMBL/GenBank/DDBJ whole genome shotgun (WGS) entry which is preliminary data.</text>
</comment>
<keyword evidence="7" id="KW-1185">Reference proteome</keyword>
<evidence type="ECO:0000256" key="3">
    <source>
        <dbReference type="ARBA" id="ARBA00022490"/>
    </source>
</evidence>
<accession>A0A9W5WUC6</accession>
<evidence type="ECO:0000256" key="4">
    <source>
        <dbReference type="ARBA" id="ARBA00022927"/>
    </source>
</evidence>
<dbReference type="InterPro" id="IPR001180">
    <property type="entry name" value="CNH_dom"/>
</dbReference>
<dbReference type="InterPro" id="IPR036322">
    <property type="entry name" value="WD40_repeat_dom_sf"/>
</dbReference>
<dbReference type="InterPro" id="IPR032914">
    <property type="entry name" value="Vam6/VPS39/TRAP1"/>
</dbReference>
<reference evidence="6" key="1">
    <citation type="submission" date="2019-12" db="EMBL/GenBank/DDBJ databases">
        <title>Genome sequence of Babesia ovis.</title>
        <authorList>
            <person name="Yamagishi J."/>
            <person name="Sevinc F."/>
            <person name="Xuan X."/>
        </authorList>
    </citation>
    <scope>NUCLEOTIDE SEQUENCE</scope>
    <source>
        <strain evidence="6">Selcuk</strain>
    </source>
</reference>
<keyword evidence="3" id="KW-0963">Cytoplasm</keyword>
<dbReference type="AlphaFoldDB" id="A0A9W5WUC6"/>
<dbReference type="GO" id="GO:0005737">
    <property type="term" value="C:cytoplasm"/>
    <property type="evidence" value="ECO:0007669"/>
    <property type="project" value="UniProtKB-SubCell"/>
</dbReference>
<dbReference type="GO" id="GO:0015031">
    <property type="term" value="P:protein transport"/>
    <property type="evidence" value="ECO:0007669"/>
    <property type="project" value="UniProtKB-KW"/>
</dbReference>
<name>A0A9W5WUC6_BABOV</name>
<gene>
    <name evidence="6" type="ORF">BaOVIS_011330</name>
</gene>
<protein>
    <submittedName>
        <fullName evidence="6">TGF beta receptor associated protein, putative</fullName>
    </submittedName>
</protein>